<dbReference type="RefSeq" id="WP_182837168.1">
    <property type="nucleotide sequence ID" value="NZ_BAAABQ010000033.1"/>
</dbReference>
<evidence type="ECO:0000313" key="5">
    <source>
        <dbReference type="Proteomes" id="UP000517916"/>
    </source>
</evidence>
<protein>
    <submittedName>
        <fullName evidence="4">Branched-chain amino acid transport system substrate-binding protein</fullName>
    </submittedName>
</protein>
<dbReference type="InterPro" id="IPR028081">
    <property type="entry name" value="Leu-bd"/>
</dbReference>
<gene>
    <name evidence="4" type="ORF">BC739_002212</name>
</gene>
<dbReference type="Gene3D" id="3.40.50.2300">
    <property type="match status" value="2"/>
</dbReference>
<dbReference type="CDD" id="cd06331">
    <property type="entry name" value="PBP1_AmiC-like"/>
    <property type="match status" value="1"/>
</dbReference>
<dbReference type="PANTHER" id="PTHR47628">
    <property type="match status" value="1"/>
</dbReference>
<dbReference type="Proteomes" id="UP000517916">
    <property type="component" value="Unassembled WGS sequence"/>
</dbReference>
<dbReference type="EMBL" id="JACJID010000002">
    <property type="protein sequence ID" value="MBA8925013.1"/>
    <property type="molecule type" value="Genomic_DNA"/>
</dbReference>
<dbReference type="InterPro" id="IPR028082">
    <property type="entry name" value="Peripla_BP_I"/>
</dbReference>
<comment type="caution">
    <text evidence="4">The sequence shown here is derived from an EMBL/GenBank/DDBJ whole genome shotgun (WGS) entry which is preliminary data.</text>
</comment>
<name>A0ABR6BDR6_9PSEU</name>
<organism evidence="4 5">
    <name type="scientific">Kutzneria viridogrisea</name>
    <dbReference type="NCBI Taxonomy" id="47990"/>
    <lineage>
        <taxon>Bacteria</taxon>
        <taxon>Bacillati</taxon>
        <taxon>Actinomycetota</taxon>
        <taxon>Actinomycetes</taxon>
        <taxon>Pseudonocardiales</taxon>
        <taxon>Pseudonocardiaceae</taxon>
        <taxon>Kutzneria</taxon>
    </lineage>
</organism>
<evidence type="ECO:0000256" key="2">
    <source>
        <dbReference type="ARBA" id="ARBA00022729"/>
    </source>
</evidence>
<reference evidence="4 5" key="1">
    <citation type="submission" date="2020-08" db="EMBL/GenBank/DDBJ databases">
        <title>Genomic Encyclopedia of Archaeal and Bacterial Type Strains, Phase II (KMG-II): from individual species to whole genera.</title>
        <authorList>
            <person name="Goeker M."/>
        </authorList>
    </citation>
    <scope>NUCLEOTIDE SEQUENCE [LARGE SCALE GENOMIC DNA]</scope>
    <source>
        <strain evidence="4 5">DSM 43850</strain>
    </source>
</reference>
<evidence type="ECO:0000313" key="4">
    <source>
        <dbReference type="EMBL" id="MBA8925013.1"/>
    </source>
</evidence>
<feature type="domain" description="Leucine-binding protein" evidence="3">
    <location>
        <begin position="132"/>
        <end position="470"/>
    </location>
</feature>
<sequence>MSDILFTSEVVIPAPREAAFSSFGTGPWAGWFFNAQFDHLRPGALVRLALPMGAARAAVEGTARVQRVIPGQRIVLLHETPWRGRVVLDFAPDDGGTRVRLVTSVEHSSLAPLARMLGADLDQVDDPDEEVVRIGLLTSYSGSAGVFGRAVENCARLAVDEINAERGVNGTPLRLVVGDDATEPSTGLRELRRMHLRHHVDMVIAVHTSATLDAVRPYARRVGLPYFYTPVNEGGRHAGRLFRWGEVPEDQLRKAVPAMMREHSSRGWYVVGNDYSWPRAVGACARRTVLAEGGRLLGERYVPLSSRDFSPVLEEIERSGAELVVNSLVGGDAAAFERQLYAAGLRQRVRSIGTLLDEATREHIGDEAAAGMWTVLGYFMDLPTEENREFLRRYRAAYGDYAPPVSSVTESVYEGIHLYARAARAAGTIEPASLLGALPGVSFDGPRGRVTVTGDGRLRQTLYLAEAVTGGFRIRGEQGLVNID</sequence>
<dbReference type="Pfam" id="PF13458">
    <property type="entry name" value="Peripla_BP_6"/>
    <property type="match status" value="1"/>
</dbReference>
<evidence type="ECO:0000256" key="1">
    <source>
        <dbReference type="ARBA" id="ARBA00010062"/>
    </source>
</evidence>
<dbReference type="Gene3D" id="3.30.530.20">
    <property type="match status" value="1"/>
</dbReference>
<accession>A0ABR6BDR6</accession>
<keyword evidence="2" id="KW-0732">Signal</keyword>
<keyword evidence="5" id="KW-1185">Reference proteome</keyword>
<dbReference type="SUPFAM" id="SSF53822">
    <property type="entry name" value="Periplasmic binding protein-like I"/>
    <property type="match status" value="1"/>
</dbReference>
<dbReference type="PANTHER" id="PTHR47628:SF1">
    <property type="entry name" value="ALIPHATIC AMIDASE EXPRESSION-REGULATING PROTEIN"/>
    <property type="match status" value="1"/>
</dbReference>
<proteinExistence type="inferred from homology"/>
<evidence type="ECO:0000259" key="3">
    <source>
        <dbReference type="Pfam" id="PF13458"/>
    </source>
</evidence>
<dbReference type="SUPFAM" id="SSF55961">
    <property type="entry name" value="Bet v1-like"/>
    <property type="match status" value="1"/>
</dbReference>
<comment type="similarity">
    <text evidence="1">Belongs to the leucine-binding protein family.</text>
</comment>
<dbReference type="InterPro" id="IPR023393">
    <property type="entry name" value="START-like_dom_sf"/>
</dbReference>